<sequence>MLSASSFCTTAITSFIVFGPTPPPTSRTQYSDAATLLQ</sequence>
<dbReference type="Proteomes" id="UP000000447">
    <property type="component" value="Chromosome"/>
</dbReference>
<protein>
    <submittedName>
        <fullName evidence="1">Uncharacterized protein</fullName>
    </submittedName>
</protein>
<evidence type="ECO:0000313" key="1">
    <source>
        <dbReference type="EMBL" id="ACM06225.1"/>
    </source>
</evidence>
<gene>
    <name evidence="1" type="ordered locus">trd_0730</name>
</gene>
<proteinExistence type="predicted"/>
<organism evidence="1 2">
    <name type="scientific">Thermomicrobium roseum (strain ATCC 27502 / DSM 5159 / P-2)</name>
    <dbReference type="NCBI Taxonomy" id="309801"/>
    <lineage>
        <taxon>Bacteria</taxon>
        <taxon>Pseudomonadati</taxon>
        <taxon>Thermomicrobiota</taxon>
        <taxon>Thermomicrobia</taxon>
        <taxon>Thermomicrobiales</taxon>
        <taxon>Thermomicrobiaceae</taxon>
        <taxon>Thermomicrobium</taxon>
    </lineage>
</organism>
<accession>B9KZ20</accession>
<dbReference type="EMBL" id="CP001275">
    <property type="protein sequence ID" value="ACM06225.1"/>
    <property type="molecule type" value="Genomic_DNA"/>
</dbReference>
<dbReference type="HOGENOM" id="CLU_3334163_0_0_0"/>
<reference evidence="1 2" key="1">
    <citation type="journal article" date="2009" name="PLoS ONE">
        <title>Complete genome sequence of the aerobic CO-oxidizing thermophile Thermomicrobium roseum.</title>
        <authorList>
            <person name="Wu D."/>
            <person name="Raymond J."/>
            <person name="Wu M."/>
            <person name="Chatterji S."/>
            <person name="Ren Q."/>
            <person name="Graham J.E."/>
            <person name="Bryant D.A."/>
            <person name="Robb F."/>
            <person name="Colman A."/>
            <person name="Tallon L.J."/>
            <person name="Badger J.H."/>
            <person name="Madupu R."/>
            <person name="Ward N.L."/>
            <person name="Eisen J.A."/>
        </authorList>
    </citation>
    <scope>NUCLEOTIDE SEQUENCE [LARGE SCALE GENOMIC DNA]</scope>
    <source>
        <strain evidence="2">ATCC 27502 / DSM 5159 / P-2</strain>
    </source>
</reference>
<dbReference type="KEGG" id="tro:trd_0730"/>
<keyword evidence="2" id="KW-1185">Reference proteome</keyword>
<name>B9KZ20_THERP</name>
<evidence type="ECO:0000313" key="2">
    <source>
        <dbReference type="Proteomes" id="UP000000447"/>
    </source>
</evidence>
<dbReference type="AlphaFoldDB" id="B9KZ20"/>